<dbReference type="Proteomes" id="UP000482800">
    <property type="component" value="Unassembled WGS sequence"/>
</dbReference>
<comment type="caution">
    <text evidence="1">The sequence shown here is derived from an EMBL/GenBank/DDBJ whole genome shotgun (WGS) entry which is preliminary data.</text>
</comment>
<organism evidence="1 2">
    <name type="scientific">Phytohabitans houttuyneae</name>
    <dbReference type="NCBI Taxonomy" id="1076126"/>
    <lineage>
        <taxon>Bacteria</taxon>
        <taxon>Bacillati</taxon>
        <taxon>Actinomycetota</taxon>
        <taxon>Actinomycetes</taxon>
        <taxon>Micromonosporales</taxon>
        <taxon>Micromonosporaceae</taxon>
    </lineage>
</organism>
<dbReference type="RefSeq" id="WP_173062651.1">
    <property type="nucleotide sequence ID" value="NZ_BAABGO010000016.1"/>
</dbReference>
<dbReference type="EMBL" id="BLPF01000002">
    <property type="protein sequence ID" value="GFJ82315.1"/>
    <property type="molecule type" value="Genomic_DNA"/>
</dbReference>
<accession>A0A6V8KNP5</accession>
<evidence type="ECO:0008006" key="3">
    <source>
        <dbReference type="Google" id="ProtNLM"/>
    </source>
</evidence>
<gene>
    <name evidence="1" type="ORF">Phou_064950</name>
</gene>
<name>A0A6V8KNP5_9ACTN</name>
<reference evidence="1 2" key="2">
    <citation type="submission" date="2020-03" db="EMBL/GenBank/DDBJ databases">
        <authorList>
            <person name="Ichikawa N."/>
            <person name="Kimura A."/>
            <person name="Kitahashi Y."/>
            <person name="Uohara A."/>
        </authorList>
    </citation>
    <scope>NUCLEOTIDE SEQUENCE [LARGE SCALE GENOMIC DNA]</scope>
    <source>
        <strain evidence="1 2">NBRC 108639</strain>
    </source>
</reference>
<reference evidence="1 2" key="1">
    <citation type="submission" date="2020-03" db="EMBL/GenBank/DDBJ databases">
        <title>Whole genome shotgun sequence of Phytohabitans houttuyneae NBRC 108639.</title>
        <authorList>
            <person name="Komaki H."/>
            <person name="Tamura T."/>
        </authorList>
    </citation>
    <scope>NUCLEOTIDE SEQUENCE [LARGE SCALE GENOMIC DNA]</scope>
    <source>
        <strain evidence="1 2">NBRC 108639</strain>
    </source>
</reference>
<evidence type="ECO:0000313" key="2">
    <source>
        <dbReference type="Proteomes" id="UP000482800"/>
    </source>
</evidence>
<evidence type="ECO:0000313" key="1">
    <source>
        <dbReference type="EMBL" id="GFJ82315.1"/>
    </source>
</evidence>
<keyword evidence="2" id="KW-1185">Reference proteome</keyword>
<proteinExistence type="predicted"/>
<protein>
    <recommendedName>
        <fullName evidence="3">DUF2795 domain-containing protein</fullName>
    </recommendedName>
</protein>
<dbReference type="AlphaFoldDB" id="A0A6V8KNP5"/>
<sequence length="69" mass="7421">MTDETGDRSLARLLDGVYAAQERATRDDILRHALAADLPADLRTRLDALPEGEYALDEAAEALGTPEPG</sequence>